<dbReference type="InterPro" id="IPR041664">
    <property type="entry name" value="AAA_16"/>
</dbReference>
<dbReference type="GO" id="GO:0000160">
    <property type="term" value="P:phosphorelay signal transduction system"/>
    <property type="evidence" value="ECO:0007669"/>
    <property type="project" value="InterPro"/>
</dbReference>
<dbReference type="SMART" id="SM00862">
    <property type="entry name" value="Trans_reg_C"/>
    <property type="match status" value="1"/>
</dbReference>
<evidence type="ECO:0000256" key="4">
    <source>
        <dbReference type="ARBA" id="ARBA00023163"/>
    </source>
</evidence>
<dbReference type="SUPFAM" id="SSF52540">
    <property type="entry name" value="P-loop containing nucleoside triphosphate hydrolases"/>
    <property type="match status" value="1"/>
</dbReference>
<comment type="similarity">
    <text evidence="1">Belongs to the AfsR/DnrI/RedD regulatory family.</text>
</comment>
<dbReference type="Pfam" id="PF00486">
    <property type="entry name" value="Trans_reg_C"/>
    <property type="match status" value="1"/>
</dbReference>
<keyword evidence="8" id="KW-1185">Reference proteome</keyword>
<dbReference type="SUPFAM" id="SSF48452">
    <property type="entry name" value="TPR-like"/>
    <property type="match status" value="1"/>
</dbReference>
<dbReference type="InterPro" id="IPR027417">
    <property type="entry name" value="P-loop_NTPase"/>
</dbReference>
<comment type="caution">
    <text evidence="7">The sequence shown here is derived from an EMBL/GenBank/DDBJ whole genome shotgun (WGS) entry which is preliminary data.</text>
</comment>
<sequence length="1018" mass="106794">MSAGSYDGDLSAMTFRVLGTVGAVSAGGPVALRGARPRAVLARLLIARGRVVSVDRLVEDLWETPPEAPVAAIRTFVADLRRALEPDRVPRQPASVLVTTPPGYLLRVAPDAVDAWLFERLVTTSAAAGDPGEVLARLEEGLALWAGPPFAEYADRGWARAEIDRLDELRMLAVERRAAALMALGRAAEAVAGLQAQVGERPLREDAWHLLATALYRCGRQGEALGALRQAREVLVTELGVDPGPRLKQLEADVLAQAPHLSGLHRGAASAAPLAEQSGGRADPGRRFVGRRGELGELMAAAGEAETRGRPVLALVGGEAGAGKTALAEALARELAGRGWATVWGRSPEHEGAPVVWPWVRGERLTGGSGPVLLIADDLHRADGDSLDLLTGLLDDPGEGAALVMGTYREHEVGQALGGALARFAKAEPVRVRLGGLSEDETGALVGDVGEQATRTIYRRSGGNPFFARELARLHASGSAMGDVPDGVRDVIRHRLTRLPDGAQDVLRRAAVLGRDVDPEVLGGFAGVDVLDSLDAALGAGFLSESAGAVRFTHILVRDTLYDDLSALRRGRWHADAAGVLEKVRPDDHAALAHHFAHAAGADAVMKAARYARSAAERAEARSNPHEAARLWRQSLAACDRAAPERAGSARAAGDRADGGLGRERLTAVMGLGRALAVIGHLDRTRALRAQAITEAAGMGDRDLLAHVLTAFDVPAIWPRNDDQELSGRIVAAVESALPGAPDALRSRLLSTLALELRGDTGGRGRAAAIEAELLARESGDPALLAPALNARFMHTFEQPGQAPARAAVGAELTALAAAHGLVVFEVLGRLIQLQSACALGDFPAADRHAAAADRLAGDYDLPMVGVFTSLYSALRGDRDVVAYRRACAQLAGAHMPGVADGLLGLILVSVGETPGGGLGPYEPWARPGLLLAAGKRAEAADALRALPESPHDLLWEARLWLAARAAIDLGARDVMAQLYEELLPAAGETAGAQSGILSFGPVDAILDELSRSIRSRA</sequence>
<dbReference type="GO" id="GO:0006355">
    <property type="term" value="P:regulation of DNA-templated transcription"/>
    <property type="evidence" value="ECO:0007669"/>
    <property type="project" value="InterPro"/>
</dbReference>
<dbReference type="EMBL" id="BOQP01000057">
    <property type="protein sequence ID" value="GIM83698.1"/>
    <property type="molecule type" value="Genomic_DNA"/>
</dbReference>
<keyword evidence="3 5" id="KW-0238">DNA-binding</keyword>
<dbReference type="InterPro" id="IPR036388">
    <property type="entry name" value="WH-like_DNA-bd_sf"/>
</dbReference>
<evidence type="ECO:0000256" key="3">
    <source>
        <dbReference type="ARBA" id="ARBA00023125"/>
    </source>
</evidence>
<dbReference type="Pfam" id="PF03704">
    <property type="entry name" value="BTAD"/>
    <property type="match status" value="1"/>
</dbReference>
<dbReference type="GO" id="GO:0003677">
    <property type="term" value="F:DNA binding"/>
    <property type="evidence" value="ECO:0007669"/>
    <property type="project" value="UniProtKB-UniRule"/>
</dbReference>
<accession>A0A919W6J9</accession>
<dbReference type="InterPro" id="IPR051677">
    <property type="entry name" value="AfsR-DnrI-RedD_regulator"/>
</dbReference>
<dbReference type="InterPro" id="IPR001867">
    <property type="entry name" value="OmpR/PhoB-type_DNA-bd"/>
</dbReference>
<reference evidence="7" key="1">
    <citation type="submission" date="2021-03" db="EMBL/GenBank/DDBJ databases">
        <title>Whole genome shotgun sequence of Actinoplanes consettensis NBRC 14913.</title>
        <authorList>
            <person name="Komaki H."/>
            <person name="Tamura T."/>
        </authorList>
    </citation>
    <scope>NUCLEOTIDE SEQUENCE</scope>
    <source>
        <strain evidence="7">NBRC 14913</strain>
    </source>
</reference>
<name>A0A919W6J9_9ACTN</name>
<dbReference type="PANTHER" id="PTHR35807:SF1">
    <property type="entry name" value="TRANSCRIPTIONAL REGULATOR REDD"/>
    <property type="match status" value="1"/>
</dbReference>
<dbReference type="SUPFAM" id="SSF46894">
    <property type="entry name" value="C-terminal effector domain of the bipartite response regulators"/>
    <property type="match status" value="1"/>
</dbReference>
<dbReference type="CDD" id="cd01983">
    <property type="entry name" value="SIMIBI"/>
    <property type="match status" value="1"/>
</dbReference>
<proteinExistence type="inferred from homology"/>
<dbReference type="InterPro" id="IPR011990">
    <property type="entry name" value="TPR-like_helical_dom_sf"/>
</dbReference>
<organism evidence="7 8">
    <name type="scientific">Winogradskya consettensis</name>
    <dbReference type="NCBI Taxonomy" id="113560"/>
    <lineage>
        <taxon>Bacteria</taxon>
        <taxon>Bacillati</taxon>
        <taxon>Actinomycetota</taxon>
        <taxon>Actinomycetes</taxon>
        <taxon>Micromonosporales</taxon>
        <taxon>Micromonosporaceae</taxon>
        <taxon>Winogradskya</taxon>
    </lineage>
</organism>
<evidence type="ECO:0000256" key="1">
    <source>
        <dbReference type="ARBA" id="ARBA00005820"/>
    </source>
</evidence>
<dbReference type="AlphaFoldDB" id="A0A919W6J9"/>
<dbReference type="Pfam" id="PF13191">
    <property type="entry name" value="AAA_16"/>
    <property type="match status" value="1"/>
</dbReference>
<keyword evidence="4" id="KW-0804">Transcription</keyword>
<dbReference type="InterPro" id="IPR005158">
    <property type="entry name" value="BTAD"/>
</dbReference>
<dbReference type="Proteomes" id="UP000680865">
    <property type="component" value="Unassembled WGS sequence"/>
</dbReference>
<keyword evidence="2" id="KW-0805">Transcription regulation</keyword>
<evidence type="ECO:0000256" key="2">
    <source>
        <dbReference type="ARBA" id="ARBA00023015"/>
    </source>
</evidence>
<evidence type="ECO:0000313" key="7">
    <source>
        <dbReference type="EMBL" id="GIM83698.1"/>
    </source>
</evidence>
<dbReference type="CDD" id="cd15831">
    <property type="entry name" value="BTAD"/>
    <property type="match status" value="1"/>
</dbReference>
<evidence type="ECO:0000256" key="5">
    <source>
        <dbReference type="PROSITE-ProRule" id="PRU01091"/>
    </source>
</evidence>
<dbReference type="PANTHER" id="PTHR35807">
    <property type="entry name" value="TRANSCRIPTIONAL REGULATOR REDD-RELATED"/>
    <property type="match status" value="1"/>
</dbReference>
<dbReference type="InterPro" id="IPR016032">
    <property type="entry name" value="Sig_transdc_resp-reg_C-effctor"/>
</dbReference>
<protein>
    <recommendedName>
        <fullName evidence="6">OmpR/PhoB-type domain-containing protein</fullName>
    </recommendedName>
</protein>
<feature type="domain" description="OmpR/PhoB-type" evidence="6">
    <location>
        <begin position="1"/>
        <end position="108"/>
    </location>
</feature>
<gene>
    <name evidence="7" type="ORF">Aco04nite_87840</name>
</gene>
<dbReference type="PROSITE" id="PS51755">
    <property type="entry name" value="OMPR_PHOB"/>
    <property type="match status" value="1"/>
</dbReference>
<evidence type="ECO:0000259" key="6">
    <source>
        <dbReference type="PROSITE" id="PS51755"/>
    </source>
</evidence>
<dbReference type="Gene3D" id="1.10.10.10">
    <property type="entry name" value="Winged helix-like DNA-binding domain superfamily/Winged helix DNA-binding domain"/>
    <property type="match status" value="1"/>
</dbReference>
<evidence type="ECO:0000313" key="8">
    <source>
        <dbReference type="Proteomes" id="UP000680865"/>
    </source>
</evidence>
<dbReference type="Gene3D" id="1.25.40.10">
    <property type="entry name" value="Tetratricopeptide repeat domain"/>
    <property type="match status" value="1"/>
</dbReference>
<dbReference type="SMART" id="SM01043">
    <property type="entry name" value="BTAD"/>
    <property type="match status" value="1"/>
</dbReference>
<feature type="DNA-binding region" description="OmpR/PhoB-type" evidence="5">
    <location>
        <begin position="1"/>
        <end position="108"/>
    </location>
</feature>